<keyword evidence="2" id="KW-0732">Signal</keyword>
<keyword evidence="5" id="KW-1185">Reference proteome</keyword>
<feature type="coiled-coil region" evidence="3">
    <location>
        <begin position="63"/>
        <end position="102"/>
    </location>
</feature>
<dbReference type="Proteomes" id="UP000236454">
    <property type="component" value="Unassembled WGS sequence"/>
</dbReference>
<reference evidence="4 5" key="1">
    <citation type="submission" date="2016-10" db="EMBL/GenBank/DDBJ databases">
        <authorList>
            <person name="de Groot N.N."/>
        </authorList>
    </citation>
    <scope>NUCLEOTIDE SEQUENCE [LARGE SCALE GENOMIC DNA]</scope>
    <source>
        <strain evidence="4 5">CGMCC 1.7005</strain>
    </source>
</reference>
<evidence type="ECO:0000256" key="1">
    <source>
        <dbReference type="ARBA" id="ARBA00009091"/>
    </source>
</evidence>
<sequence>MRTLALSLLLVIGTAFASYGQKYGYIDSDFILENMPEYQEAKEKLDKFAARWQKEIQDRYVVIKKKKDEFDRVEAVLPDEEREARKLEIETLENETLELQQLRFGVNGDLFAKRKELIQPIQDKVFEALEKIANAGKYAFVFDKANQSNLIFADPKYDLSKRVLRELGVSIK</sequence>
<organism evidence="4 5">
    <name type="scientific">Lishizhenia tianjinensis</name>
    <dbReference type="NCBI Taxonomy" id="477690"/>
    <lineage>
        <taxon>Bacteria</taxon>
        <taxon>Pseudomonadati</taxon>
        <taxon>Bacteroidota</taxon>
        <taxon>Flavobacteriia</taxon>
        <taxon>Flavobacteriales</taxon>
        <taxon>Crocinitomicaceae</taxon>
        <taxon>Lishizhenia</taxon>
    </lineage>
</organism>
<dbReference type="GO" id="GO:0051082">
    <property type="term" value="F:unfolded protein binding"/>
    <property type="evidence" value="ECO:0007669"/>
    <property type="project" value="InterPro"/>
</dbReference>
<dbReference type="EMBL" id="FPAS01000002">
    <property type="protein sequence ID" value="SFT69240.1"/>
    <property type="molecule type" value="Genomic_DNA"/>
</dbReference>
<dbReference type="GO" id="GO:0050821">
    <property type="term" value="P:protein stabilization"/>
    <property type="evidence" value="ECO:0007669"/>
    <property type="project" value="TreeGrafter"/>
</dbReference>
<dbReference type="GO" id="GO:0005829">
    <property type="term" value="C:cytosol"/>
    <property type="evidence" value="ECO:0007669"/>
    <property type="project" value="TreeGrafter"/>
</dbReference>
<keyword evidence="3" id="KW-0175">Coiled coil</keyword>
<evidence type="ECO:0000313" key="5">
    <source>
        <dbReference type="Proteomes" id="UP000236454"/>
    </source>
</evidence>
<dbReference type="STRING" id="477690.SAMN05216474_1848"/>
<evidence type="ECO:0000256" key="2">
    <source>
        <dbReference type="ARBA" id="ARBA00022729"/>
    </source>
</evidence>
<dbReference type="AlphaFoldDB" id="A0A1I7A2U4"/>
<dbReference type="RefSeq" id="WP_090248655.1">
    <property type="nucleotide sequence ID" value="NZ_FPAS01000002.1"/>
</dbReference>
<dbReference type="PANTHER" id="PTHR35089">
    <property type="entry name" value="CHAPERONE PROTEIN SKP"/>
    <property type="match status" value="1"/>
</dbReference>
<evidence type="ECO:0000256" key="3">
    <source>
        <dbReference type="SAM" id="Coils"/>
    </source>
</evidence>
<dbReference type="PANTHER" id="PTHR35089:SF1">
    <property type="entry name" value="CHAPERONE PROTEIN SKP"/>
    <property type="match status" value="1"/>
</dbReference>
<comment type="similarity">
    <text evidence="1">Belongs to the Skp family.</text>
</comment>
<dbReference type="OrthoDB" id="9788552at2"/>
<dbReference type="Pfam" id="PF03938">
    <property type="entry name" value="OmpH"/>
    <property type="match status" value="1"/>
</dbReference>
<dbReference type="SMART" id="SM00935">
    <property type="entry name" value="OmpH"/>
    <property type="match status" value="1"/>
</dbReference>
<proteinExistence type="inferred from homology"/>
<dbReference type="InterPro" id="IPR005632">
    <property type="entry name" value="Chaperone_Skp"/>
</dbReference>
<dbReference type="Gene3D" id="3.30.910.20">
    <property type="entry name" value="Skp domain"/>
    <property type="match status" value="1"/>
</dbReference>
<accession>A0A1I7A2U4</accession>
<name>A0A1I7A2U4_9FLAO</name>
<gene>
    <name evidence="4" type="ORF">SAMN05216474_1848</name>
</gene>
<dbReference type="SUPFAM" id="SSF111384">
    <property type="entry name" value="OmpH-like"/>
    <property type="match status" value="1"/>
</dbReference>
<dbReference type="InterPro" id="IPR024930">
    <property type="entry name" value="Skp_dom_sf"/>
</dbReference>
<protein>
    <submittedName>
        <fullName evidence="4">Periplasmic chaperone for outer membrane proteins Skp</fullName>
    </submittedName>
</protein>
<evidence type="ECO:0000313" key="4">
    <source>
        <dbReference type="EMBL" id="SFT69240.1"/>
    </source>
</evidence>